<evidence type="ECO:0000259" key="8">
    <source>
        <dbReference type="Pfam" id="PF06808"/>
    </source>
</evidence>
<evidence type="ECO:0000313" key="10">
    <source>
        <dbReference type="Proteomes" id="UP000290657"/>
    </source>
</evidence>
<evidence type="ECO:0000256" key="3">
    <source>
        <dbReference type="ARBA" id="ARBA00022519"/>
    </source>
</evidence>
<dbReference type="AlphaFoldDB" id="A0A4V1LNR0"/>
<keyword evidence="6 7" id="KW-0472">Membrane</keyword>
<dbReference type="NCBIfam" id="TIGR00786">
    <property type="entry name" value="dctM"/>
    <property type="match status" value="1"/>
</dbReference>
<sequence length="428" mass="45699">MSSVAVLFSLFFFLVILGTPISICLGVSTFATMMLFTDISPIEVSAMIFEKVEHYSLMAIPMFILAGNLLSKGSAAQRIIDFARSVVGHLPGGLPISAIFASIIFAAVSGSSPATVVAIGSIMFGAIMQAGYPKKYAVGTIATAGSLGILIPPSIVLIVYGVTAEVSIGKLFMAGVVPGIMLGIMMMVVTYIGARRLGFEREEPQPFKYRLKKMKDASWGLMTIVIVIGGIYGGIFTPTEAAAVAAAWAFFISVFVYKDIKISEFFHTALESAKTTAMIMFIIANAMLFAHFLTIENIPQGITEALVEANVDKYMFLLLVNILLILAGSFMEPSAIIMIMVPLLLPVAVALGIDPIHFGIVITINMELGMVSPPVGLNLFVTSGLTGMSIKDVIVAALPWTMTILAGLLLVTYIPEIALWLPNLMYGG</sequence>
<evidence type="ECO:0000256" key="1">
    <source>
        <dbReference type="ARBA" id="ARBA00004429"/>
    </source>
</evidence>
<keyword evidence="4 7" id="KW-0812">Transmembrane</keyword>
<reference evidence="9 10" key="1">
    <citation type="submission" date="2017-10" db="EMBL/GenBank/DDBJ databases">
        <title>Genomics of the genus Arcobacter.</title>
        <authorList>
            <person name="Perez-Cataluna A."/>
            <person name="Figueras M.J."/>
        </authorList>
    </citation>
    <scope>NUCLEOTIDE SEQUENCE [LARGE SCALE GENOMIC DNA]</scope>
    <source>
        <strain evidence="9 10">CECT 8987</strain>
    </source>
</reference>
<feature type="transmembrane region" description="Helical" evidence="7">
    <location>
        <begin position="241"/>
        <end position="257"/>
    </location>
</feature>
<gene>
    <name evidence="9" type="ORF">CRV04_10640</name>
</gene>
<feature type="transmembrane region" description="Helical" evidence="7">
    <location>
        <begin position="335"/>
        <end position="353"/>
    </location>
</feature>
<feature type="transmembrane region" description="Helical" evidence="7">
    <location>
        <begin position="139"/>
        <end position="160"/>
    </location>
</feature>
<keyword evidence="2" id="KW-1003">Cell membrane</keyword>
<evidence type="ECO:0000256" key="5">
    <source>
        <dbReference type="ARBA" id="ARBA00022989"/>
    </source>
</evidence>
<dbReference type="PIRSF" id="PIRSF006066">
    <property type="entry name" value="HI0050"/>
    <property type="match status" value="1"/>
</dbReference>
<name>A0A4V1LNR0_9BACT</name>
<keyword evidence="3" id="KW-0997">Cell inner membrane</keyword>
<evidence type="ECO:0000256" key="2">
    <source>
        <dbReference type="ARBA" id="ARBA00022475"/>
    </source>
</evidence>
<proteinExistence type="predicted"/>
<feature type="transmembrane region" description="Helical" evidence="7">
    <location>
        <begin position="217"/>
        <end position="235"/>
    </location>
</feature>
<dbReference type="GO" id="GO:0005886">
    <property type="term" value="C:plasma membrane"/>
    <property type="evidence" value="ECO:0007669"/>
    <property type="project" value="UniProtKB-SubCell"/>
</dbReference>
<dbReference type="GO" id="GO:0022857">
    <property type="term" value="F:transmembrane transporter activity"/>
    <property type="evidence" value="ECO:0007669"/>
    <property type="project" value="TreeGrafter"/>
</dbReference>
<dbReference type="RefSeq" id="WP_128996833.1">
    <property type="nucleotide sequence ID" value="NZ_PDKN01000008.1"/>
</dbReference>
<evidence type="ECO:0000256" key="6">
    <source>
        <dbReference type="ARBA" id="ARBA00023136"/>
    </source>
</evidence>
<dbReference type="PANTHER" id="PTHR33362:SF5">
    <property type="entry name" value="C4-DICARBOXYLATE TRAP TRANSPORTER LARGE PERMEASE PROTEIN DCTM"/>
    <property type="match status" value="1"/>
</dbReference>
<feature type="transmembrane region" description="Helical" evidence="7">
    <location>
        <begin position="359"/>
        <end position="381"/>
    </location>
</feature>
<evidence type="ECO:0000256" key="7">
    <source>
        <dbReference type="SAM" id="Phobius"/>
    </source>
</evidence>
<comment type="caution">
    <text evidence="9">The sequence shown here is derived from an EMBL/GenBank/DDBJ whole genome shotgun (WGS) entry which is preliminary data.</text>
</comment>
<accession>A0A4V1LNR0</accession>
<feature type="transmembrane region" description="Helical" evidence="7">
    <location>
        <begin position="277"/>
        <end position="294"/>
    </location>
</feature>
<feature type="transmembrane region" description="Helical" evidence="7">
    <location>
        <begin position="393"/>
        <end position="414"/>
    </location>
</feature>
<dbReference type="InterPro" id="IPR004681">
    <property type="entry name" value="TRAP_DctM"/>
</dbReference>
<dbReference type="OrthoDB" id="9790209at2"/>
<protein>
    <submittedName>
        <fullName evidence="9">C4-dicarboxylate ABC transporter permease</fullName>
    </submittedName>
</protein>
<dbReference type="GO" id="GO:0015740">
    <property type="term" value="P:C4-dicarboxylate transport"/>
    <property type="evidence" value="ECO:0007669"/>
    <property type="project" value="TreeGrafter"/>
</dbReference>
<evidence type="ECO:0000313" key="9">
    <source>
        <dbReference type="EMBL" id="RXJ55287.1"/>
    </source>
</evidence>
<feature type="transmembrane region" description="Helical" evidence="7">
    <location>
        <begin position="314"/>
        <end position="330"/>
    </location>
</feature>
<dbReference type="InterPro" id="IPR010656">
    <property type="entry name" value="DctM"/>
</dbReference>
<dbReference type="Proteomes" id="UP000290657">
    <property type="component" value="Unassembled WGS sequence"/>
</dbReference>
<dbReference type="EMBL" id="PDKN01000008">
    <property type="protein sequence ID" value="RXJ55287.1"/>
    <property type="molecule type" value="Genomic_DNA"/>
</dbReference>
<feature type="transmembrane region" description="Helical" evidence="7">
    <location>
        <begin position="82"/>
        <end position="108"/>
    </location>
</feature>
<feature type="transmembrane region" description="Helical" evidence="7">
    <location>
        <begin position="172"/>
        <end position="194"/>
    </location>
</feature>
<keyword evidence="5 7" id="KW-1133">Transmembrane helix</keyword>
<comment type="subcellular location">
    <subcellularLocation>
        <location evidence="1">Cell inner membrane</location>
        <topology evidence="1">Multi-pass membrane protein</topology>
    </subcellularLocation>
</comment>
<feature type="transmembrane region" description="Helical" evidence="7">
    <location>
        <begin position="114"/>
        <end position="132"/>
    </location>
</feature>
<evidence type="ECO:0000256" key="4">
    <source>
        <dbReference type="ARBA" id="ARBA00022692"/>
    </source>
</evidence>
<dbReference type="Pfam" id="PF06808">
    <property type="entry name" value="DctM"/>
    <property type="match status" value="1"/>
</dbReference>
<feature type="domain" description="TRAP C4-dicarboxylate transport system permease DctM subunit" evidence="8">
    <location>
        <begin position="9"/>
        <end position="417"/>
    </location>
</feature>
<keyword evidence="10" id="KW-1185">Reference proteome</keyword>
<dbReference type="PANTHER" id="PTHR33362">
    <property type="entry name" value="SIALIC ACID TRAP TRANSPORTER PERMEASE PROTEIN SIAT-RELATED"/>
    <property type="match status" value="1"/>
</dbReference>
<organism evidence="9 10">
    <name type="scientific">Candidatus Marinarcus aquaticus</name>
    <dbReference type="NCBI Taxonomy" id="2044504"/>
    <lineage>
        <taxon>Bacteria</taxon>
        <taxon>Pseudomonadati</taxon>
        <taxon>Campylobacterota</taxon>
        <taxon>Epsilonproteobacteria</taxon>
        <taxon>Campylobacterales</taxon>
        <taxon>Arcobacteraceae</taxon>
        <taxon>Candidatus Marinarcus</taxon>
    </lineage>
</organism>